<dbReference type="PANTHER" id="PTHR48111">
    <property type="entry name" value="REGULATOR OF RPOS"/>
    <property type="match status" value="1"/>
</dbReference>
<evidence type="ECO:0000256" key="7">
    <source>
        <dbReference type="ARBA" id="ARBA00023163"/>
    </source>
</evidence>
<proteinExistence type="predicted"/>
<feature type="modified residue" description="4-aspartylphosphate" evidence="8">
    <location>
        <position position="56"/>
    </location>
</feature>
<dbReference type="Pfam" id="PF00486">
    <property type="entry name" value="Trans_reg_C"/>
    <property type="match status" value="1"/>
</dbReference>
<dbReference type="GO" id="GO:0005829">
    <property type="term" value="C:cytosol"/>
    <property type="evidence" value="ECO:0007669"/>
    <property type="project" value="TreeGrafter"/>
</dbReference>
<evidence type="ECO:0000256" key="5">
    <source>
        <dbReference type="ARBA" id="ARBA00023015"/>
    </source>
</evidence>
<dbReference type="PANTHER" id="PTHR48111:SF50">
    <property type="entry name" value="KDP OPERON TRANSCRIPTIONAL REGULATORY PROTEIN KDPE"/>
    <property type="match status" value="1"/>
</dbReference>
<evidence type="ECO:0000256" key="4">
    <source>
        <dbReference type="ARBA" id="ARBA00023012"/>
    </source>
</evidence>
<evidence type="ECO:0000256" key="6">
    <source>
        <dbReference type="ARBA" id="ARBA00023125"/>
    </source>
</evidence>
<name>A0A1M6V9W6_9GAMM</name>
<dbReference type="SMART" id="SM00448">
    <property type="entry name" value="REC"/>
    <property type="match status" value="1"/>
</dbReference>
<dbReference type="InterPro" id="IPR001789">
    <property type="entry name" value="Sig_transdc_resp-reg_receiver"/>
</dbReference>
<dbReference type="PROSITE" id="PS51755">
    <property type="entry name" value="OMPR_PHOB"/>
    <property type="match status" value="1"/>
</dbReference>
<dbReference type="CDD" id="cd17620">
    <property type="entry name" value="REC_OmpR_KdpE-like"/>
    <property type="match status" value="1"/>
</dbReference>
<dbReference type="PROSITE" id="PS50110">
    <property type="entry name" value="RESPONSE_REGULATORY"/>
    <property type="match status" value="1"/>
</dbReference>
<dbReference type="GO" id="GO:0032993">
    <property type="term" value="C:protein-DNA complex"/>
    <property type="evidence" value="ECO:0007669"/>
    <property type="project" value="TreeGrafter"/>
</dbReference>
<evidence type="ECO:0000256" key="1">
    <source>
        <dbReference type="ARBA" id="ARBA00004496"/>
    </source>
</evidence>
<evidence type="ECO:0000313" key="12">
    <source>
        <dbReference type="EMBL" id="SHK78155.1"/>
    </source>
</evidence>
<keyword evidence="5" id="KW-0805">Transcription regulation</keyword>
<protein>
    <submittedName>
        <fullName evidence="12">Two-component system, OmpR family, KDP operon response regulator KdpE</fullName>
    </submittedName>
</protein>
<keyword evidence="3 8" id="KW-0597">Phosphoprotein</keyword>
<dbReference type="GO" id="GO:0000156">
    <property type="term" value="F:phosphorelay response regulator activity"/>
    <property type="evidence" value="ECO:0007669"/>
    <property type="project" value="TreeGrafter"/>
</dbReference>
<gene>
    <name evidence="12" type="ORF">SAMN05192556_105136</name>
</gene>
<dbReference type="OrthoDB" id="9802426at2"/>
<keyword evidence="4" id="KW-0902">Two-component regulatory system</keyword>
<organism evidence="12 13">
    <name type="scientific">Halomonas caseinilytica</name>
    <dbReference type="NCBI Taxonomy" id="438744"/>
    <lineage>
        <taxon>Bacteria</taxon>
        <taxon>Pseudomonadati</taxon>
        <taxon>Pseudomonadota</taxon>
        <taxon>Gammaproteobacteria</taxon>
        <taxon>Oceanospirillales</taxon>
        <taxon>Halomonadaceae</taxon>
        <taxon>Halomonas</taxon>
    </lineage>
</organism>
<reference evidence="13" key="1">
    <citation type="submission" date="2016-11" db="EMBL/GenBank/DDBJ databases">
        <authorList>
            <person name="Varghese N."/>
            <person name="Submissions S."/>
        </authorList>
    </citation>
    <scope>NUCLEOTIDE SEQUENCE [LARGE SCALE GENOMIC DNA]</scope>
    <source>
        <strain evidence="13">ALO Sharm</strain>
    </source>
</reference>
<dbReference type="SMART" id="SM00862">
    <property type="entry name" value="Trans_reg_C"/>
    <property type="match status" value="1"/>
</dbReference>
<dbReference type="GO" id="GO:0045893">
    <property type="term" value="P:positive regulation of DNA-templated transcription"/>
    <property type="evidence" value="ECO:0007669"/>
    <property type="project" value="UniProtKB-ARBA"/>
</dbReference>
<evidence type="ECO:0000256" key="2">
    <source>
        <dbReference type="ARBA" id="ARBA00022490"/>
    </source>
</evidence>
<dbReference type="GO" id="GO:0042802">
    <property type="term" value="F:identical protein binding"/>
    <property type="evidence" value="ECO:0007669"/>
    <property type="project" value="UniProtKB-ARBA"/>
</dbReference>
<evidence type="ECO:0000313" key="13">
    <source>
        <dbReference type="Proteomes" id="UP000184248"/>
    </source>
</evidence>
<keyword evidence="13" id="KW-1185">Reference proteome</keyword>
<feature type="DNA-binding region" description="OmpR/PhoB-type" evidence="9">
    <location>
        <begin position="132"/>
        <end position="231"/>
    </location>
</feature>
<dbReference type="Proteomes" id="UP000184248">
    <property type="component" value="Unassembled WGS sequence"/>
</dbReference>
<keyword evidence="6 9" id="KW-0238">DNA-binding</keyword>
<dbReference type="CDD" id="cd00383">
    <property type="entry name" value="trans_reg_C"/>
    <property type="match status" value="1"/>
</dbReference>
<evidence type="ECO:0000256" key="8">
    <source>
        <dbReference type="PROSITE-ProRule" id="PRU00169"/>
    </source>
</evidence>
<dbReference type="InterPro" id="IPR036388">
    <property type="entry name" value="WH-like_DNA-bd_sf"/>
</dbReference>
<dbReference type="InterPro" id="IPR001867">
    <property type="entry name" value="OmpR/PhoB-type_DNA-bd"/>
</dbReference>
<evidence type="ECO:0000256" key="9">
    <source>
        <dbReference type="PROSITE-ProRule" id="PRU01091"/>
    </source>
</evidence>
<dbReference type="SUPFAM" id="SSF52172">
    <property type="entry name" value="CheY-like"/>
    <property type="match status" value="1"/>
</dbReference>
<dbReference type="EMBL" id="FRAL01000005">
    <property type="protein sequence ID" value="SHK78155.1"/>
    <property type="molecule type" value="Genomic_DNA"/>
</dbReference>
<keyword evidence="2" id="KW-0963">Cytoplasm</keyword>
<dbReference type="Gene3D" id="1.10.10.10">
    <property type="entry name" value="Winged helix-like DNA-binding domain superfamily/Winged helix DNA-binding domain"/>
    <property type="match status" value="1"/>
</dbReference>
<feature type="domain" description="OmpR/PhoB-type" evidence="11">
    <location>
        <begin position="132"/>
        <end position="231"/>
    </location>
</feature>
<dbReference type="Gene3D" id="6.10.250.690">
    <property type="match status" value="1"/>
</dbReference>
<sequence>MPTERDRVLVIDDEPQIRRFLRISLVSQGFSVIEAETGTQGLARAREEAPDLVLLDLGLPDMDGQAVLDALRAQSDIPVIIVSVRGQESEKVRALDNGANDYVTKPFGIQELLARVRALLRHRRRPDTTGDVECYRHAGLTIDLSAHRVSLHGDPVHLTPKEYAVLALLVRQVGRVVTQTQLLRDIWGADHAHDSHYLRIVISKLRHKLGDDPQSPHLLQTEAGIGYRLLAPRDPEA</sequence>
<dbReference type="FunFam" id="3.40.50.2300:FF:000021">
    <property type="entry name" value="Two-component system response regulator KdpE"/>
    <property type="match status" value="1"/>
</dbReference>
<dbReference type="RefSeq" id="WP_064698949.1">
    <property type="nucleotide sequence ID" value="NZ_BDEO01000004.1"/>
</dbReference>
<comment type="subcellular location">
    <subcellularLocation>
        <location evidence="1">Cytoplasm</location>
    </subcellularLocation>
</comment>
<dbReference type="Gene3D" id="3.40.50.2300">
    <property type="match status" value="1"/>
</dbReference>
<accession>A0A1M6V9W6</accession>
<keyword evidence="7" id="KW-0804">Transcription</keyword>
<evidence type="ECO:0000256" key="3">
    <source>
        <dbReference type="ARBA" id="ARBA00022553"/>
    </source>
</evidence>
<dbReference type="InterPro" id="IPR011006">
    <property type="entry name" value="CheY-like_superfamily"/>
</dbReference>
<dbReference type="InterPro" id="IPR039420">
    <property type="entry name" value="WalR-like"/>
</dbReference>
<dbReference type="Pfam" id="PF00072">
    <property type="entry name" value="Response_reg"/>
    <property type="match status" value="1"/>
</dbReference>
<feature type="domain" description="Response regulatory" evidence="10">
    <location>
        <begin position="7"/>
        <end position="120"/>
    </location>
</feature>
<evidence type="ECO:0000259" key="10">
    <source>
        <dbReference type="PROSITE" id="PS50110"/>
    </source>
</evidence>
<dbReference type="AlphaFoldDB" id="A0A1M6V9W6"/>
<dbReference type="GO" id="GO:0000987">
    <property type="term" value="F:cis-regulatory region sequence-specific DNA binding"/>
    <property type="evidence" value="ECO:0007669"/>
    <property type="project" value="UniProtKB-ARBA"/>
</dbReference>
<evidence type="ECO:0000259" key="11">
    <source>
        <dbReference type="PROSITE" id="PS51755"/>
    </source>
</evidence>